<dbReference type="Proteomes" id="UP000033109">
    <property type="component" value="Chromosome"/>
</dbReference>
<reference evidence="1 2" key="1">
    <citation type="journal article" date="2015" name="Sci. Rep.">
        <title>Unraveling adaptation of Pontibacter korlensis to radiation and infertility in desert through complete genome and comparative transcriptomic analysis.</title>
        <authorList>
            <person name="Dai J."/>
            <person name="Dai W."/>
            <person name="Qiu C."/>
            <person name="Yang Z."/>
            <person name="Zhang Y."/>
            <person name="Zhou M."/>
            <person name="Zhang L."/>
            <person name="Fang C."/>
            <person name="Gao Q."/>
            <person name="Yang Q."/>
            <person name="Li X."/>
            <person name="Wang Z."/>
            <person name="Wang Z."/>
            <person name="Jia Z."/>
            <person name="Chen X."/>
        </authorList>
    </citation>
    <scope>NUCLEOTIDE SEQUENCE [LARGE SCALE GENOMIC DNA]</scope>
    <source>
        <strain evidence="1 2">X14-1T</strain>
    </source>
</reference>
<accession>A0A0E3ZF16</accession>
<dbReference type="RefSeq" id="WP_046310280.1">
    <property type="nucleotide sequence ID" value="NZ_CBCSCY010000004.1"/>
</dbReference>
<organism evidence="1 2">
    <name type="scientific">Pontibacter korlensis</name>
    <dbReference type="NCBI Taxonomy" id="400092"/>
    <lineage>
        <taxon>Bacteria</taxon>
        <taxon>Pseudomonadati</taxon>
        <taxon>Bacteroidota</taxon>
        <taxon>Cytophagia</taxon>
        <taxon>Cytophagales</taxon>
        <taxon>Hymenobacteraceae</taxon>
        <taxon>Pontibacter</taxon>
    </lineage>
</organism>
<dbReference type="EMBL" id="CP009621">
    <property type="protein sequence ID" value="AKD03258.1"/>
    <property type="molecule type" value="Genomic_DNA"/>
</dbReference>
<name>A0A0E3ZF16_9BACT</name>
<dbReference type="KEGG" id="pko:PKOR_09110"/>
<proteinExistence type="predicted"/>
<dbReference type="AlphaFoldDB" id="A0A0E3ZF16"/>
<sequence>MLLSDLPEVLLVDLPSFLDDEPDLAFVVDDLEVEPVVDLLPVELLFGDELELPVAEVKLPDELFFVLSDVDEVDDVGLELLEEPPDILLDVWSEF</sequence>
<protein>
    <submittedName>
        <fullName evidence="1">Uncharacterized protein</fullName>
    </submittedName>
</protein>
<evidence type="ECO:0000313" key="2">
    <source>
        <dbReference type="Proteomes" id="UP000033109"/>
    </source>
</evidence>
<gene>
    <name evidence="1" type="ORF">PKOR_09110</name>
</gene>
<keyword evidence="2" id="KW-1185">Reference proteome</keyword>
<evidence type="ECO:0000313" key="1">
    <source>
        <dbReference type="EMBL" id="AKD03258.1"/>
    </source>
</evidence>
<dbReference type="PATRIC" id="fig|400092.3.peg.2003"/>
<dbReference type="HOGENOM" id="CLU_2370444_0_0_10"/>